<evidence type="ECO:0000313" key="8">
    <source>
        <dbReference type="EMBL" id="AXG77304.1"/>
    </source>
</evidence>
<keyword evidence="5 7" id="KW-0472">Membrane</keyword>
<keyword evidence="9" id="KW-1185">Reference proteome</keyword>
<evidence type="ECO:0000256" key="7">
    <source>
        <dbReference type="SAM" id="Phobius"/>
    </source>
</evidence>
<dbReference type="GO" id="GO:0015658">
    <property type="term" value="F:branched-chain amino acid transmembrane transporter activity"/>
    <property type="evidence" value="ECO:0007669"/>
    <property type="project" value="InterPro"/>
</dbReference>
<dbReference type="KEGG" id="spad:DVK44_05925"/>
<dbReference type="InterPro" id="IPR001851">
    <property type="entry name" value="ABC_transp_permease"/>
</dbReference>
<feature type="transmembrane region" description="Helical" evidence="7">
    <location>
        <begin position="133"/>
        <end position="150"/>
    </location>
</feature>
<keyword evidence="2" id="KW-1003">Cell membrane</keyword>
<feature type="transmembrane region" description="Helical" evidence="7">
    <location>
        <begin position="188"/>
        <end position="207"/>
    </location>
</feature>
<feature type="transmembrane region" description="Helical" evidence="7">
    <location>
        <begin position="213"/>
        <end position="233"/>
    </location>
</feature>
<feature type="transmembrane region" description="Helical" evidence="7">
    <location>
        <begin position="354"/>
        <end position="372"/>
    </location>
</feature>
<dbReference type="EMBL" id="CP031194">
    <property type="protein sequence ID" value="AXG77304.1"/>
    <property type="molecule type" value="Genomic_DNA"/>
</dbReference>
<evidence type="ECO:0000256" key="2">
    <source>
        <dbReference type="ARBA" id="ARBA00022475"/>
    </source>
</evidence>
<evidence type="ECO:0000256" key="5">
    <source>
        <dbReference type="ARBA" id="ARBA00023136"/>
    </source>
</evidence>
<feature type="transmembrane region" description="Helical" evidence="7">
    <location>
        <begin position="268"/>
        <end position="290"/>
    </location>
</feature>
<keyword evidence="3 7" id="KW-0812">Transmembrane</keyword>
<dbReference type="GO" id="GO:0005886">
    <property type="term" value="C:plasma membrane"/>
    <property type="evidence" value="ECO:0007669"/>
    <property type="project" value="UniProtKB-SubCell"/>
</dbReference>
<evidence type="ECO:0000256" key="6">
    <source>
        <dbReference type="SAM" id="MobiDB-lite"/>
    </source>
</evidence>
<feature type="region of interest" description="Disordered" evidence="6">
    <location>
        <begin position="577"/>
        <end position="599"/>
    </location>
</feature>
<evidence type="ECO:0000256" key="3">
    <source>
        <dbReference type="ARBA" id="ARBA00022692"/>
    </source>
</evidence>
<feature type="transmembrane region" description="Helical" evidence="7">
    <location>
        <begin position="101"/>
        <end position="121"/>
    </location>
</feature>
<feature type="transmembrane region" description="Helical" evidence="7">
    <location>
        <begin position="509"/>
        <end position="534"/>
    </location>
</feature>
<dbReference type="Proteomes" id="UP000253868">
    <property type="component" value="Chromosome"/>
</dbReference>
<name>A0A345HKT0_9ACTN</name>
<feature type="transmembrane region" description="Helical" evidence="7">
    <location>
        <begin position="30"/>
        <end position="48"/>
    </location>
</feature>
<dbReference type="OrthoDB" id="9814461at2"/>
<proteinExistence type="predicted"/>
<feature type="transmembrane region" description="Helical" evidence="7">
    <location>
        <begin position="297"/>
        <end position="315"/>
    </location>
</feature>
<organism evidence="8 9">
    <name type="scientific">Streptomyces paludis</name>
    <dbReference type="NCBI Taxonomy" id="2282738"/>
    <lineage>
        <taxon>Bacteria</taxon>
        <taxon>Bacillati</taxon>
        <taxon>Actinomycetota</taxon>
        <taxon>Actinomycetes</taxon>
        <taxon>Kitasatosporales</taxon>
        <taxon>Streptomycetaceae</taxon>
        <taxon>Streptomyces</taxon>
    </lineage>
</organism>
<feature type="transmembrane region" description="Helical" evidence="7">
    <location>
        <begin position="68"/>
        <end position="89"/>
    </location>
</feature>
<reference evidence="9" key="1">
    <citation type="submission" date="2018-07" db="EMBL/GenBank/DDBJ databases">
        <authorList>
            <person name="Zhao J."/>
        </authorList>
    </citation>
    <scope>NUCLEOTIDE SEQUENCE [LARGE SCALE GENOMIC DNA]</scope>
    <source>
        <strain evidence="9">GSSD-12</strain>
    </source>
</reference>
<dbReference type="RefSeq" id="WP_114658672.1">
    <property type="nucleotide sequence ID" value="NZ_CP031194.1"/>
</dbReference>
<evidence type="ECO:0000313" key="9">
    <source>
        <dbReference type="Proteomes" id="UP000253868"/>
    </source>
</evidence>
<comment type="subcellular location">
    <subcellularLocation>
        <location evidence="1">Cell membrane</location>
        <topology evidence="1">Multi-pass membrane protein</topology>
    </subcellularLocation>
</comment>
<dbReference type="PANTHER" id="PTHR30482">
    <property type="entry name" value="HIGH-AFFINITY BRANCHED-CHAIN AMINO ACID TRANSPORT SYSTEM PERMEASE"/>
    <property type="match status" value="1"/>
</dbReference>
<feature type="transmembrane region" description="Helical" evidence="7">
    <location>
        <begin position="469"/>
        <end position="489"/>
    </location>
</feature>
<dbReference type="Pfam" id="PF02653">
    <property type="entry name" value="BPD_transp_2"/>
    <property type="match status" value="1"/>
</dbReference>
<dbReference type="CDD" id="cd06581">
    <property type="entry name" value="TM_PBP1_LivM_like"/>
    <property type="match status" value="1"/>
</dbReference>
<feature type="transmembrane region" description="Helical" evidence="7">
    <location>
        <begin position="245"/>
        <end position="262"/>
    </location>
</feature>
<feature type="transmembrane region" description="Helical" evidence="7">
    <location>
        <begin position="327"/>
        <end position="347"/>
    </location>
</feature>
<evidence type="ECO:0000256" key="4">
    <source>
        <dbReference type="ARBA" id="ARBA00022989"/>
    </source>
</evidence>
<dbReference type="AlphaFoldDB" id="A0A345HKT0"/>
<dbReference type="PANTHER" id="PTHR30482:SF10">
    <property type="entry name" value="HIGH-AFFINITY BRANCHED-CHAIN AMINO ACID TRANSPORT PROTEIN BRAE"/>
    <property type="match status" value="1"/>
</dbReference>
<gene>
    <name evidence="8" type="ORF">DVK44_05925</name>
</gene>
<dbReference type="InterPro" id="IPR043428">
    <property type="entry name" value="LivM-like"/>
</dbReference>
<accession>A0A345HKT0</accession>
<sequence length="599" mass="62603">MTTTEQTTAPVAPRPATGIIPLPPAAARTATAAGALLTLASTFLAWTWTAEFPGDLTVNGYPGGLQVLTLTGALLTLLITLSAHGVRGLTWLTPGGKHSPVLLLALGTFATTWYAVIAIAVNLGGLANLEPGGWIAALASLATLVAALGLPADTPLEGDRTTPWKRFTHTFKAPTPEPAAPLPSWAEIVIIAIAFGLGLFVFTYGIDTEYAELFIGFMLLVCFGATALARTGLNHRLASYTAKHKNVTVTAAFVAAFTFPFTQTNDAYATIGTNILIFATVALGLNVVVGLAGLLDLGYVAFLGVGAYTAALVSGSPSSTIGIQLPFWAAVLAGAAASLIFGIVIGAPTLRLHGDYLAIVTLGFGEIFRLAVQNMDGVSGPNVTNGPNGIPNIPELEIFGFNLGESHTILGVELGKFSNYYLLMLVFTIIVVTVFRRSDQSRIGRAWVAIREDETAARAMGINAFRLKLLAFALGATLAGMAGTVQAHVTTTVTPTEFKFVEAVPPNSAFLLAAVILGGMGTVSGPLIGASLLYLIPAKLQFMSDYQLLLFGVALVLLMRFRPEGLIADRRKQLEFHSADQPGPGSPPKGDTSLSKAGV</sequence>
<feature type="transmembrane region" description="Helical" evidence="7">
    <location>
        <begin position="417"/>
        <end position="435"/>
    </location>
</feature>
<evidence type="ECO:0000256" key="1">
    <source>
        <dbReference type="ARBA" id="ARBA00004651"/>
    </source>
</evidence>
<protein>
    <submittedName>
        <fullName evidence="8">Branched-chain amino acid ABC transporter permease</fullName>
    </submittedName>
</protein>
<keyword evidence="4 7" id="KW-1133">Transmembrane helix</keyword>